<proteinExistence type="predicted"/>
<dbReference type="Proteomes" id="UP000186940">
    <property type="component" value="Unassembled WGS sequence"/>
</dbReference>
<keyword evidence="1" id="KW-0808">Transferase</keyword>
<evidence type="ECO:0000313" key="2">
    <source>
        <dbReference type="EMBL" id="OFV67668.1"/>
    </source>
</evidence>
<organism evidence="2 3">
    <name type="scientific">Candidatus Syntropharchaeum caldarium</name>
    <dbReference type="NCBI Taxonomy" id="1838285"/>
    <lineage>
        <taxon>Archaea</taxon>
        <taxon>Methanobacteriati</taxon>
        <taxon>Methanobacteriota</taxon>
        <taxon>Stenosarchaea group</taxon>
        <taxon>Methanomicrobia</taxon>
        <taxon>Methanosarcinales</taxon>
        <taxon>ANME-2 cluster</taxon>
        <taxon>Candidatus Syntropharchaeum</taxon>
    </lineage>
</organism>
<comment type="caution">
    <text evidence="2">The sequence shown here is derived from an EMBL/GenBank/DDBJ whole genome shotgun (WGS) entry which is preliminary data.</text>
</comment>
<dbReference type="InterPro" id="IPR011004">
    <property type="entry name" value="Trimer_LpxA-like_sf"/>
</dbReference>
<reference evidence="2" key="1">
    <citation type="submission" date="2016-05" db="EMBL/GenBank/DDBJ databases">
        <title>Microbial consortia oxidize butane by reversing methanogenesis.</title>
        <authorList>
            <person name="Laso-Perez R."/>
            <person name="Richter M."/>
            <person name="Wegener G."/>
            <person name="Musat F."/>
        </authorList>
    </citation>
    <scope>NUCLEOTIDE SEQUENCE [LARGE SCALE GENOMIC DNA]</scope>
    <source>
        <strain evidence="2">BOX2</strain>
    </source>
</reference>
<dbReference type="Gene3D" id="2.160.10.10">
    <property type="entry name" value="Hexapeptide repeat proteins"/>
    <property type="match status" value="2"/>
</dbReference>
<protein>
    <submittedName>
        <fullName evidence="2">Serine acetyltransferase</fullName>
    </submittedName>
</protein>
<name>A0A1F2P8T4_9EURY</name>
<dbReference type="Pfam" id="PF00132">
    <property type="entry name" value="Hexapep"/>
    <property type="match status" value="3"/>
</dbReference>
<dbReference type="STRING" id="1838285.SCAL_001043"/>
<keyword evidence="3" id="KW-1185">Reference proteome</keyword>
<accession>A0A1F2P8T4</accession>
<dbReference type="AlphaFoldDB" id="A0A1F2P8T4"/>
<evidence type="ECO:0000256" key="1">
    <source>
        <dbReference type="ARBA" id="ARBA00022679"/>
    </source>
</evidence>
<evidence type="ECO:0000313" key="3">
    <source>
        <dbReference type="Proteomes" id="UP000186940"/>
    </source>
</evidence>
<sequence>MESENIGEGTKIWHFVHVREGARIGRDCIVGKSAYIDLDVEIGDRVKIQNFVSIYKGVKIEDGVFIGPSVTFTNDLYPRADAWGEDMITHTLVKRGASIGANSTVICGVTIGEYAMVGAGSVVTRDVPSFTLVYGNPARIRGRVNKEGLKV</sequence>
<dbReference type="GO" id="GO:0016740">
    <property type="term" value="F:transferase activity"/>
    <property type="evidence" value="ECO:0007669"/>
    <property type="project" value="UniProtKB-KW"/>
</dbReference>
<dbReference type="PANTHER" id="PTHR43300">
    <property type="entry name" value="ACETYLTRANSFERASE"/>
    <property type="match status" value="1"/>
</dbReference>
<dbReference type="CDD" id="cd03358">
    <property type="entry name" value="LbH_WxcM_N_like"/>
    <property type="match status" value="1"/>
</dbReference>
<dbReference type="PANTHER" id="PTHR43300:SF4">
    <property type="entry name" value="ACYL-[ACYL-CARRIER-PROTEIN]--UDP-N-ACETYLGLUCOSAMINE O-ACYLTRANSFERASE"/>
    <property type="match status" value="1"/>
</dbReference>
<dbReference type="EMBL" id="LYOS01000003">
    <property type="protein sequence ID" value="OFV67668.1"/>
    <property type="molecule type" value="Genomic_DNA"/>
</dbReference>
<dbReference type="InterPro" id="IPR001451">
    <property type="entry name" value="Hexapep"/>
</dbReference>
<dbReference type="InterPro" id="IPR018357">
    <property type="entry name" value="Hexapep_transf_CS"/>
</dbReference>
<dbReference type="PROSITE" id="PS00101">
    <property type="entry name" value="HEXAPEP_TRANSFERASES"/>
    <property type="match status" value="1"/>
</dbReference>
<gene>
    <name evidence="2" type="ORF">SCAL_001043</name>
</gene>
<dbReference type="InterPro" id="IPR050179">
    <property type="entry name" value="Trans_hexapeptide_repeat"/>
</dbReference>
<dbReference type="PATRIC" id="fig|1838285.3.peg.1061"/>
<dbReference type="SUPFAM" id="SSF51161">
    <property type="entry name" value="Trimeric LpxA-like enzymes"/>
    <property type="match status" value="1"/>
</dbReference>